<dbReference type="AlphaFoldDB" id="U1HN16"/>
<organism evidence="2 3">
    <name type="scientific">Endocarpon pusillum (strain Z07020 / HMAS-L-300199)</name>
    <name type="common">Lichen-forming fungus</name>
    <dbReference type="NCBI Taxonomy" id="1263415"/>
    <lineage>
        <taxon>Eukaryota</taxon>
        <taxon>Fungi</taxon>
        <taxon>Dikarya</taxon>
        <taxon>Ascomycota</taxon>
        <taxon>Pezizomycotina</taxon>
        <taxon>Eurotiomycetes</taxon>
        <taxon>Chaetothyriomycetidae</taxon>
        <taxon>Verrucariales</taxon>
        <taxon>Verrucariaceae</taxon>
        <taxon>Endocarpon</taxon>
    </lineage>
</organism>
<evidence type="ECO:0000313" key="2">
    <source>
        <dbReference type="EMBL" id="ERF70424.1"/>
    </source>
</evidence>
<reference evidence="3" key="1">
    <citation type="journal article" date="2014" name="BMC Genomics">
        <title>Genome characteristics reveal the impact of lichenization on lichen-forming fungus Endocarpon pusillum Hedwig (Verrucariales, Ascomycota).</title>
        <authorList>
            <person name="Wang Y.-Y."/>
            <person name="Liu B."/>
            <person name="Zhang X.-Y."/>
            <person name="Zhou Q.-M."/>
            <person name="Zhang T."/>
            <person name="Li H."/>
            <person name="Yu Y.-F."/>
            <person name="Zhang X.-L."/>
            <person name="Hao X.-Y."/>
            <person name="Wang M."/>
            <person name="Wang L."/>
            <person name="Wei J.-C."/>
        </authorList>
    </citation>
    <scope>NUCLEOTIDE SEQUENCE [LARGE SCALE GENOMIC DNA]</scope>
    <source>
        <strain evidence="3">Z07020 / HMAS-L-300199</strain>
    </source>
</reference>
<dbReference type="RefSeq" id="XP_007803882.1">
    <property type="nucleotide sequence ID" value="XM_007805691.1"/>
</dbReference>
<protein>
    <submittedName>
        <fullName evidence="2">Uncharacterized protein</fullName>
    </submittedName>
</protein>
<proteinExistence type="predicted"/>
<feature type="region of interest" description="Disordered" evidence="1">
    <location>
        <begin position="205"/>
        <end position="233"/>
    </location>
</feature>
<feature type="compositionally biased region" description="Acidic residues" evidence="1">
    <location>
        <begin position="205"/>
        <end position="217"/>
    </location>
</feature>
<feature type="compositionally biased region" description="Basic and acidic residues" evidence="1">
    <location>
        <begin position="218"/>
        <end position="233"/>
    </location>
</feature>
<dbReference type="EMBL" id="KE721317">
    <property type="protein sequence ID" value="ERF70424.1"/>
    <property type="molecule type" value="Genomic_DNA"/>
</dbReference>
<evidence type="ECO:0000313" key="3">
    <source>
        <dbReference type="Proteomes" id="UP000019373"/>
    </source>
</evidence>
<sequence>MERAVEATTANVRAATAYLFNAFQDVSTPMAIIGGFSVSLRGCTREVKGLDIAASELREVAELLRTWRGMHEQRLIIPAIVPQSEALIIFVRTGGQWDHSTARECIVQVIITRRGHLDAPEDIIAATEMIDVPQGLRSELTPRIARIPILDLPHIFRDKLRNYSVRRRLISNVHAHAEAGDELVENGLLPGGGEGATGHFPLAEEEEQGCENREDDEADHRCGGPGDGHADKLEAEEGHQCPAHHRDTAQPIHSPESIPNWCPGIIQMQKYAQQYKDRPCDWHCTN</sequence>
<dbReference type="HOGENOM" id="CLU_973267_0_0_1"/>
<dbReference type="GeneID" id="19239656"/>
<dbReference type="Proteomes" id="UP000019373">
    <property type="component" value="Unassembled WGS sequence"/>
</dbReference>
<accession>U1HN16</accession>
<keyword evidence="3" id="KW-1185">Reference proteome</keyword>
<gene>
    <name evidence="2" type="ORF">EPUS_04702</name>
</gene>
<dbReference type="OrthoDB" id="10066232at2759"/>
<name>U1HN16_ENDPU</name>
<evidence type="ECO:0000256" key="1">
    <source>
        <dbReference type="SAM" id="MobiDB-lite"/>
    </source>
</evidence>